<accession>A0ACB8BJ40</accession>
<name>A0ACB8BJ40_9AGAM</name>
<comment type="caution">
    <text evidence="1">The sequence shown here is derived from an EMBL/GenBank/DDBJ whole genome shotgun (WGS) entry which is preliminary data.</text>
</comment>
<gene>
    <name evidence="1" type="ORF">BV22DRAFT_1195078</name>
</gene>
<protein>
    <submittedName>
        <fullName evidence="1">Uncharacterized protein</fullName>
    </submittedName>
</protein>
<organism evidence="1 2">
    <name type="scientific">Leucogyrophana mollusca</name>
    <dbReference type="NCBI Taxonomy" id="85980"/>
    <lineage>
        <taxon>Eukaryota</taxon>
        <taxon>Fungi</taxon>
        <taxon>Dikarya</taxon>
        <taxon>Basidiomycota</taxon>
        <taxon>Agaricomycotina</taxon>
        <taxon>Agaricomycetes</taxon>
        <taxon>Agaricomycetidae</taxon>
        <taxon>Boletales</taxon>
        <taxon>Boletales incertae sedis</taxon>
        <taxon>Leucogyrophana</taxon>
    </lineage>
</organism>
<proteinExistence type="predicted"/>
<reference evidence="1" key="1">
    <citation type="journal article" date="2021" name="New Phytol.">
        <title>Evolutionary innovations through gain and loss of genes in the ectomycorrhizal Boletales.</title>
        <authorList>
            <person name="Wu G."/>
            <person name="Miyauchi S."/>
            <person name="Morin E."/>
            <person name="Kuo A."/>
            <person name="Drula E."/>
            <person name="Varga T."/>
            <person name="Kohler A."/>
            <person name="Feng B."/>
            <person name="Cao Y."/>
            <person name="Lipzen A."/>
            <person name="Daum C."/>
            <person name="Hundley H."/>
            <person name="Pangilinan J."/>
            <person name="Johnson J."/>
            <person name="Barry K."/>
            <person name="LaButti K."/>
            <person name="Ng V."/>
            <person name="Ahrendt S."/>
            <person name="Min B."/>
            <person name="Choi I.G."/>
            <person name="Park H."/>
            <person name="Plett J.M."/>
            <person name="Magnuson J."/>
            <person name="Spatafora J.W."/>
            <person name="Nagy L.G."/>
            <person name="Henrissat B."/>
            <person name="Grigoriev I.V."/>
            <person name="Yang Z.L."/>
            <person name="Xu J."/>
            <person name="Martin F.M."/>
        </authorList>
    </citation>
    <scope>NUCLEOTIDE SEQUENCE</scope>
    <source>
        <strain evidence="1">KUC20120723A-06</strain>
    </source>
</reference>
<evidence type="ECO:0000313" key="1">
    <source>
        <dbReference type="EMBL" id="KAH7925599.1"/>
    </source>
</evidence>
<evidence type="ECO:0000313" key="2">
    <source>
        <dbReference type="Proteomes" id="UP000790709"/>
    </source>
</evidence>
<dbReference type="Proteomes" id="UP000790709">
    <property type="component" value="Unassembled WGS sequence"/>
</dbReference>
<keyword evidence="2" id="KW-1185">Reference proteome</keyword>
<dbReference type="EMBL" id="MU266399">
    <property type="protein sequence ID" value="KAH7925599.1"/>
    <property type="molecule type" value="Genomic_DNA"/>
</dbReference>
<sequence length="336" mass="36914">MSPLALAKALQVDFDSTKDGVTVYSGDLDGTWKIGSIPQGGYALGVALEACIKHQSSSSHRDPVHVTAHFLRASNVGNVEVHVRTLKSGKSFTNLLADIVQQGRTKITVHVIFGDLSPDPTESIHRTLTPPSPYARRLPLRSHPSSATPDSIRHTWGFDKCLKWSLDQDILARNNLESDNRTNSGTFGGGGVEWGAWCELTNKDDKITTSSLPFFGDTFQNLPTLLPESEPARKGTSSSWFPTMTITVEFKARIPSSLDYSDRTVGLYCESRFLGDPQGRHNAHVEVWTAPSGIGEGEPMDGWRDKQYCIAVADQMALTLSMDVNRREGTKDKVKL</sequence>